<dbReference type="Pfam" id="PF00089">
    <property type="entry name" value="Trypsin"/>
    <property type="match status" value="1"/>
</dbReference>
<dbReference type="STRING" id="52.CMC5_003880"/>
<dbReference type="GO" id="GO:0006508">
    <property type="term" value="P:proteolysis"/>
    <property type="evidence" value="ECO:0007669"/>
    <property type="project" value="UniProtKB-KW"/>
</dbReference>
<keyword evidence="2" id="KW-0378">Hydrolase</keyword>
<keyword evidence="2" id="KW-0645">Protease</keyword>
<reference evidence="2 3" key="1">
    <citation type="submission" date="2015-07" db="EMBL/GenBank/DDBJ databases">
        <title>Genome analysis of myxobacterium Chondromyces crocatus Cm c5 reveals a high potential for natural compound synthesis and the genetic basis for the loss of fruiting body formation.</title>
        <authorList>
            <person name="Zaburannyi N."/>
            <person name="Bunk B."/>
            <person name="Maier J."/>
            <person name="Overmann J."/>
            <person name="Mueller R."/>
        </authorList>
    </citation>
    <scope>NUCLEOTIDE SEQUENCE [LARGE SCALE GENOMIC DNA]</scope>
    <source>
        <strain evidence="2 3">Cm c5</strain>
    </source>
</reference>
<dbReference type="InterPro" id="IPR051333">
    <property type="entry name" value="CLIP_Serine_Protease"/>
</dbReference>
<gene>
    <name evidence="2" type="ORF">CMC5_003880</name>
</gene>
<dbReference type="EC" id="3.4.21.108" evidence="2"/>
<dbReference type="Gene3D" id="2.40.10.10">
    <property type="entry name" value="Trypsin-like serine proteases"/>
    <property type="match status" value="1"/>
</dbReference>
<dbReference type="GO" id="GO:0004252">
    <property type="term" value="F:serine-type endopeptidase activity"/>
    <property type="evidence" value="ECO:0007669"/>
    <property type="project" value="InterPro"/>
</dbReference>
<dbReference type="Proteomes" id="UP000067626">
    <property type="component" value="Chromosome"/>
</dbReference>
<dbReference type="PANTHER" id="PTHR24260">
    <property type="match status" value="1"/>
</dbReference>
<feature type="domain" description="Peptidase S1" evidence="1">
    <location>
        <begin position="17"/>
        <end position="230"/>
    </location>
</feature>
<dbReference type="InterPro" id="IPR001314">
    <property type="entry name" value="Peptidase_S1A"/>
</dbReference>
<sequence>MPAAHTQQEERPFRFQPPIALAHVDDAIVRIASEVACTGTLIAEDLVLTAHHCVAARDHQGRTLRRDVDPEQISVELGGDYLPWGEVKVREIVSPDCGYSSGDGDIAILVLSRRLIGIPTLVPRLEEEPASREQVIPVGFGRCALSPDGIQRVRRIGGGVDAVAPSHFVAVASICPGDSGGPALSQDRADVVGVISASVMDADENTVGTSHFTRLDIWRELFSAAREIARGASPSELPPFRGCAAR</sequence>
<dbReference type="InterPro" id="IPR001254">
    <property type="entry name" value="Trypsin_dom"/>
</dbReference>
<organism evidence="2 3">
    <name type="scientific">Chondromyces crocatus</name>
    <dbReference type="NCBI Taxonomy" id="52"/>
    <lineage>
        <taxon>Bacteria</taxon>
        <taxon>Pseudomonadati</taxon>
        <taxon>Myxococcota</taxon>
        <taxon>Polyangia</taxon>
        <taxon>Polyangiales</taxon>
        <taxon>Polyangiaceae</taxon>
        <taxon>Chondromyces</taxon>
    </lineage>
</organism>
<dbReference type="InterPro" id="IPR043504">
    <property type="entry name" value="Peptidase_S1_PA_chymotrypsin"/>
</dbReference>
<proteinExistence type="predicted"/>
<dbReference type="InterPro" id="IPR009003">
    <property type="entry name" value="Peptidase_S1_PA"/>
</dbReference>
<dbReference type="SUPFAM" id="SSF50494">
    <property type="entry name" value="Trypsin-like serine proteases"/>
    <property type="match status" value="1"/>
</dbReference>
<protein>
    <submittedName>
        <fullName evidence="2">Serine protease</fullName>
        <ecNumber evidence="2">3.4.21.108</ecNumber>
    </submittedName>
</protein>
<evidence type="ECO:0000313" key="2">
    <source>
        <dbReference type="EMBL" id="AKT36274.1"/>
    </source>
</evidence>
<dbReference type="PRINTS" id="PR00722">
    <property type="entry name" value="CHYMOTRYPSIN"/>
</dbReference>
<evidence type="ECO:0000259" key="1">
    <source>
        <dbReference type="PROSITE" id="PS50240"/>
    </source>
</evidence>
<dbReference type="PROSITE" id="PS50240">
    <property type="entry name" value="TRYPSIN_DOM"/>
    <property type="match status" value="1"/>
</dbReference>
<name>A0A0K1E5Z8_CHOCO</name>
<keyword evidence="3" id="KW-1185">Reference proteome</keyword>
<dbReference type="AlphaFoldDB" id="A0A0K1E5Z8"/>
<dbReference type="EMBL" id="CP012159">
    <property type="protein sequence ID" value="AKT36274.1"/>
    <property type="molecule type" value="Genomic_DNA"/>
</dbReference>
<evidence type="ECO:0000313" key="3">
    <source>
        <dbReference type="Proteomes" id="UP000067626"/>
    </source>
</evidence>
<accession>A0A0K1E5Z8</accession>
<dbReference type="KEGG" id="ccro:CMC5_003880"/>
<dbReference type="PANTHER" id="PTHR24260:SF136">
    <property type="entry name" value="GH08193P-RELATED"/>
    <property type="match status" value="1"/>
</dbReference>